<keyword evidence="5" id="KW-0325">Glycoprotein</keyword>
<evidence type="ECO:0000256" key="7">
    <source>
        <dbReference type="SAM" id="SignalP"/>
    </source>
</evidence>
<dbReference type="GO" id="GO:0046872">
    <property type="term" value="F:metal ion binding"/>
    <property type="evidence" value="ECO:0007669"/>
    <property type="project" value="UniProtKB-KW"/>
</dbReference>
<accession>A0A1B8GGM0</accession>
<dbReference type="PANTHER" id="PTHR36575:SF2">
    <property type="entry name" value="CHITIN-BINDING TYPE-4 DOMAIN-CONTAINING PROTEIN-RELATED"/>
    <property type="match status" value="1"/>
</dbReference>
<reference evidence="9 10" key="1">
    <citation type="submission" date="2016-03" db="EMBL/GenBank/DDBJ databases">
        <title>Comparative genomics of Pseudogymnoascus destructans, the fungus causing white-nose syndrome of bats.</title>
        <authorList>
            <person name="Palmer J.M."/>
            <person name="Drees K.P."/>
            <person name="Foster J.T."/>
            <person name="Lindner D.L."/>
        </authorList>
    </citation>
    <scope>NUCLEOTIDE SEQUENCE [LARGE SCALE GENOMIC DNA]</scope>
    <source>
        <strain evidence="9 10">UAMH 10579</strain>
    </source>
</reference>
<dbReference type="InterPro" id="IPR052282">
    <property type="entry name" value="Starch-active_LPMO"/>
</dbReference>
<feature type="domain" description="Chitin-binding type-4" evidence="8">
    <location>
        <begin position="19"/>
        <end position="191"/>
    </location>
</feature>
<keyword evidence="4" id="KW-1015">Disulfide bond</keyword>
<feature type="signal peptide" evidence="7">
    <location>
        <begin position="1"/>
        <end position="18"/>
    </location>
</feature>
<dbReference type="InterPro" id="IPR004302">
    <property type="entry name" value="Cellulose/chitin-bd_N"/>
</dbReference>
<feature type="chain" id="PRO_5008608658" description="Chitin-binding type-4 domain-containing protein" evidence="7">
    <location>
        <begin position="19"/>
        <end position="205"/>
    </location>
</feature>
<evidence type="ECO:0000256" key="4">
    <source>
        <dbReference type="ARBA" id="ARBA00023157"/>
    </source>
</evidence>
<dbReference type="Proteomes" id="UP000091956">
    <property type="component" value="Unassembled WGS sequence"/>
</dbReference>
<evidence type="ECO:0000313" key="9">
    <source>
        <dbReference type="EMBL" id="OBT94976.1"/>
    </source>
</evidence>
<evidence type="ECO:0000256" key="2">
    <source>
        <dbReference type="ARBA" id="ARBA00022723"/>
    </source>
</evidence>
<dbReference type="OrthoDB" id="120613at2759"/>
<sequence>MQYLSLATLVGIATTVSSHGVITSPTPRIAGAVSRAACGTAITLLHKQDVTDHVEGMPQVAAVDSTYHADECNLWLCKGLQLDEEASGPVQTYSPGQVVPIEVYLRILHAGTANVSIVDTASNTVVGSELLYWDSYADEKLPAVPANNTLFSVTIPSDIEEGKCTTAGECVIQWWWYGVGARQTYESCVDFVLAPTAPSSRIRRN</sequence>
<evidence type="ECO:0000256" key="1">
    <source>
        <dbReference type="ARBA" id="ARBA00001973"/>
    </source>
</evidence>
<dbReference type="RefSeq" id="XP_018128709.1">
    <property type="nucleotide sequence ID" value="XM_018276879.2"/>
</dbReference>
<keyword evidence="10" id="KW-1185">Reference proteome</keyword>
<dbReference type="AlphaFoldDB" id="A0A1B8GGM0"/>
<keyword evidence="2" id="KW-0479">Metal-binding</keyword>
<reference evidence="10" key="2">
    <citation type="journal article" date="2018" name="Nat. Commun.">
        <title>Extreme sensitivity to ultraviolet light in the fungal pathogen causing white-nose syndrome of bats.</title>
        <authorList>
            <person name="Palmer J.M."/>
            <person name="Drees K.P."/>
            <person name="Foster J.T."/>
            <person name="Lindner D.L."/>
        </authorList>
    </citation>
    <scope>NUCLEOTIDE SEQUENCE [LARGE SCALE GENOMIC DNA]</scope>
    <source>
        <strain evidence="10">UAMH 10579</strain>
    </source>
</reference>
<keyword evidence="7" id="KW-0732">Signal</keyword>
<dbReference type="PANTHER" id="PTHR36575">
    <property type="entry name" value="BINDING PROTEIN, PUTATIVE (AFU_ORTHOLOGUE AFUA_1G14430)-RELATED"/>
    <property type="match status" value="1"/>
</dbReference>
<keyword evidence="3" id="KW-0186">Copper</keyword>
<comment type="similarity">
    <text evidence="6">Belongs to the polysaccharide monooxygenase AA13 family.</text>
</comment>
<comment type="cofactor">
    <cofactor evidence="1">
        <name>Cu(2+)</name>
        <dbReference type="ChEBI" id="CHEBI:29036"/>
    </cofactor>
</comment>
<organism evidence="9 10">
    <name type="scientific">Pseudogymnoascus verrucosus</name>
    <dbReference type="NCBI Taxonomy" id="342668"/>
    <lineage>
        <taxon>Eukaryota</taxon>
        <taxon>Fungi</taxon>
        <taxon>Dikarya</taxon>
        <taxon>Ascomycota</taxon>
        <taxon>Pezizomycotina</taxon>
        <taxon>Leotiomycetes</taxon>
        <taxon>Thelebolales</taxon>
        <taxon>Thelebolaceae</taxon>
        <taxon>Pseudogymnoascus</taxon>
    </lineage>
</organism>
<gene>
    <name evidence="9" type="ORF">VE01_07444</name>
</gene>
<dbReference type="Pfam" id="PF03067">
    <property type="entry name" value="LPMO_10"/>
    <property type="match status" value="1"/>
</dbReference>
<protein>
    <recommendedName>
        <fullName evidence="8">Chitin-binding type-4 domain-containing protein</fullName>
    </recommendedName>
</protein>
<dbReference type="GeneID" id="28840830"/>
<evidence type="ECO:0000256" key="3">
    <source>
        <dbReference type="ARBA" id="ARBA00023008"/>
    </source>
</evidence>
<proteinExistence type="inferred from homology"/>
<evidence type="ECO:0000259" key="8">
    <source>
        <dbReference type="Pfam" id="PF03067"/>
    </source>
</evidence>
<dbReference type="Gene3D" id="2.70.50.70">
    <property type="match status" value="1"/>
</dbReference>
<evidence type="ECO:0000256" key="5">
    <source>
        <dbReference type="ARBA" id="ARBA00023180"/>
    </source>
</evidence>
<evidence type="ECO:0000256" key="6">
    <source>
        <dbReference type="ARBA" id="ARBA00034311"/>
    </source>
</evidence>
<name>A0A1B8GGM0_9PEZI</name>
<dbReference type="EMBL" id="KV460239">
    <property type="protein sequence ID" value="OBT94976.1"/>
    <property type="molecule type" value="Genomic_DNA"/>
</dbReference>
<evidence type="ECO:0000313" key="10">
    <source>
        <dbReference type="Proteomes" id="UP000091956"/>
    </source>
</evidence>